<sequence>MRSLHYKKTRLWQGILHSFSKSSGVGSDVRFQILCLYGHAKVLSLIFTSEPKIVSEFVCSSKSSSPTSDPMKNVVMAGTNADKFCDYLWLGCDKDSFPKTSFCFL</sequence>
<dbReference type="Proteomes" id="UP001152523">
    <property type="component" value="Unassembled WGS sequence"/>
</dbReference>
<keyword evidence="2" id="KW-1185">Reference proteome</keyword>
<evidence type="ECO:0000313" key="1">
    <source>
        <dbReference type="EMBL" id="CAH9140000.1"/>
    </source>
</evidence>
<name>A0AAV0FWZ7_9ASTE</name>
<evidence type="ECO:0000313" key="2">
    <source>
        <dbReference type="Proteomes" id="UP001152523"/>
    </source>
</evidence>
<protein>
    <submittedName>
        <fullName evidence="1">Uncharacterized protein</fullName>
    </submittedName>
</protein>
<dbReference type="AlphaFoldDB" id="A0AAV0FWZ7"/>
<comment type="caution">
    <text evidence="1">The sequence shown here is derived from an EMBL/GenBank/DDBJ whole genome shotgun (WGS) entry which is preliminary data.</text>
</comment>
<accession>A0AAV0FWZ7</accession>
<reference evidence="1" key="1">
    <citation type="submission" date="2022-07" db="EMBL/GenBank/DDBJ databases">
        <authorList>
            <person name="Macas J."/>
            <person name="Novak P."/>
            <person name="Neumann P."/>
        </authorList>
    </citation>
    <scope>NUCLEOTIDE SEQUENCE</scope>
</reference>
<gene>
    <name evidence="1" type="ORF">CEPIT_LOCUS38011</name>
</gene>
<organism evidence="1 2">
    <name type="scientific">Cuscuta epithymum</name>
    <dbReference type="NCBI Taxonomy" id="186058"/>
    <lineage>
        <taxon>Eukaryota</taxon>
        <taxon>Viridiplantae</taxon>
        <taxon>Streptophyta</taxon>
        <taxon>Embryophyta</taxon>
        <taxon>Tracheophyta</taxon>
        <taxon>Spermatophyta</taxon>
        <taxon>Magnoliopsida</taxon>
        <taxon>eudicotyledons</taxon>
        <taxon>Gunneridae</taxon>
        <taxon>Pentapetalae</taxon>
        <taxon>asterids</taxon>
        <taxon>lamiids</taxon>
        <taxon>Solanales</taxon>
        <taxon>Convolvulaceae</taxon>
        <taxon>Cuscuteae</taxon>
        <taxon>Cuscuta</taxon>
        <taxon>Cuscuta subgen. Cuscuta</taxon>
    </lineage>
</organism>
<proteinExistence type="predicted"/>
<dbReference type="EMBL" id="CAMAPF010001022">
    <property type="protein sequence ID" value="CAH9140000.1"/>
    <property type="molecule type" value="Genomic_DNA"/>
</dbReference>